<dbReference type="EMBL" id="BK015698">
    <property type="protein sequence ID" value="DAE20583.1"/>
    <property type="molecule type" value="Genomic_DNA"/>
</dbReference>
<proteinExistence type="predicted"/>
<protein>
    <submittedName>
        <fullName evidence="1">Terminase small subunit</fullName>
    </submittedName>
</protein>
<evidence type="ECO:0000313" key="1">
    <source>
        <dbReference type="EMBL" id="DAE20583.1"/>
    </source>
</evidence>
<sequence>MSQGKKIDLDLAKIEQFAALGLTREQVAHNLGFSFKTWTRYNKDGSLEEAYQKGKSKGISVIANALYKKAREGNTTAQIFFLKCNGWKEESAVEVKNAAPVQLIIKNDLKD</sequence>
<name>A0A8S5QMT2_9CAUD</name>
<organism evidence="1">
    <name type="scientific">Siphoviridae sp. ctJ3t72</name>
    <dbReference type="NCBI Taxonomy" id="2826240"/>
    <lineage>
        <taxon>Viruses</taxon>
        <taxon>Duplodnaviria</taxon>
        <taxon>Heunggongvirae</taxon>
        <taxon>Uroviricota</taxon>
        <taxon>Caudoviricetes</taxon>
    </lineage>
</organism>
<reference evidence="1" key="1">
    <citation type="journal article" date="2021" name="Proc. Natl. Acad. Sci. U.S.A.">
        <title>A Catalog of Tens of Thousands of Viruses from Human Metagenomes Reveals Hidden Associations with Chronic Diseases.</title>
        <authorList>
            <person name="Tisza M.J."/>
            <person name="Buck C.B."/>
        </authorList>
    </citation>
    <scope>NUCLEOTIDE SEQUENCE</scope>
    <source>
        <strain evidence="1">CtJ3t72</strain>
    </source>
</reference>
<accession>A0A8S5QMT2</accession>